<evidence type="ECO:0000256" key="7">
    <source>
        <dbReference type="SAM" id="Phobius"/>
    </source>
</evidence>
<dbReference type="GO" id="GO:0048039">
    <property type="term" value="F:ubiquinone binding"/>
    <property type="evidence" value="ECO:0007669"/>
    <property type="project" value="TreeGrafter"/>
</dbReference>
<dbReference type="GO" id="GO:0003954">
    <property type="term" value="F:NADH dehydrogenase activity"/>
    <property type="evidence" value="ECO:0007669"/>
    <property type="project" value="TreeGrafter"/>
</dbReference>
<keyword evidence="5 7" id="KW-0472">Membrane</keyword>
<evidence type="ECO:0000259" key="8">
    <source>
        <dbReference type="Pfam" id="PF00361"/>
    </source>
</evidence>
<feature type="transmembrane region" description="Helical" evidence="7">
    <location>
        <begin position="340"/>
        <end position="359"/>
    </location>
</feature>
<feature type="transmembrane region" description="Helical" evidence="7">
    <location>
        <begin position="113"/>
        <end position="131"/>
    </location>
</feature>
<protein>
    <submittedName>
        <fullName evidence="9">NADH-quinone oxidoreductase subunit M</fullName>
    </submittedName>
</protein>
<dbReference type="GO" id="GO:0015990">
    <property type="term" value="P:electron transport coupled proton transport"/>
    <property type="evidence" value="ECO:0007669"/>
    <property type="project" value="TreeGrafter"/>
</dbReference>
<evidence type="ECO:0000313" key="10">
    <source>
        <dbReference type="Proteomes" id="UP000197025"/>
    </source>
</evidence>
<feature type="transmembrane region" description="Helical" evidence="7">
    <location>
        <begin position="137"/>
        <end position="154"/>
    </location>
</feature>
<dbReference type="OrthoDB" id="9807568at2"/>
<dbReference type="AlphaFoldDB" id="A0A212R216"/>
<feature type="transmembrane region" description="Helical" evidence="7">
    <location>
        <begin position="309"/>
        <end position="328"/>
    </location>
</feature>
<feature type="transmembrane region" description="Helical" evidence="7">
    <location>
        <begin position="422"/>
        <end position="444"/>
    </location>
</feature>
<keyword evidence="4 7" id="KW-1133">Transmembrane helix</keyword>
<evidence type="ECO:0000256" key="3">
    <source>
        <dbReference type="ARBA" id="ARBA00022692"/>
    </source>
</evidence>
<feature type="transmembrane region" description="Helical" evidence="7">
    <location>
        <begin position="217"/>
        <end position="236"/>
    </location>
</feature>
<dbReference type="PRINTS" id="PR01437">
    <property type="entry name" value="NUOXDRDTASE4"/>
</dbReference>
<dbReference type="EMBL" id="FYEK01000028">
    <property type="protein sequence ID" value="SNB66053.1"/>
    <property type="molecule type" value="Genomic_DNA"/>
</dbReference>
<proteinExistence type="inferred from homology"/>
<feature type="transmembrane region" description="Helical" evidence="7">
    <location>
        <begin position="464"/>
        <end position="481"/>
    </location>
</feature>
<evidence type="ECO:0000256" key="5">
    <source>
        <dbReference type="ARBA" id="ARBA00023136"/>
    </source>
</evidence>
<dbReference type="InParanoid" id="A0A212R216"/>
<keyword evidence="10" id="KW-1185">Reference proteome</keyword>
<accession>A0A212R216</accession>
<dbReference type="PANTHER" id="PTHR43507">
    <property type="entry name" value="NADH-UBIQUINONE OXIDOREDUCTASE CHAIN 4"/>
    <property type="match status" value="1"/>
</dbReference>
<feature type="transmembrane region" description="Helical" evidence="7">
    <location>
        <begin position="371"/>
        <end position="390"/>
    </location>
</feature>
<feature type="transmembrane region" description="Helical" evidence="7">
    <location>
        <begin position="6"/>
        <end position="24"/>
    </location>
</feature>
<evidence type="ECO:0000256" key="2">
    <source>
        <dbReference type="ARBA" id="ARBA00009025"/>
    </source>
</evidence>
<evidence type="ECO:0000256" key="1">
    <source>
        <dbReference type="ARBA" id="ARBA00004127"/>
    </source>
</evidence>
<feature type="transmembrane region" description="Helical" evidence="7">
    <location>
        <begin position="281"/>
        <end position="302"/>
    </location>
</feature>
<dbReference type="InterPro" id="IPR003918">
    <property type="entry name" value="NADH_UbQ_OxRdtase"/>
</dbReference>
<dbReference type="InterPro" id="IPR010227">
    <property type="entry name" value="NADH_Q_OxRdtase_chainM/4"/>
</dbReference>
<dbReference type="GO" id="GO:0016020">
    <property type="term" value="C:membrane"/>
    <property type="evidence" value="ECO:0007669"/>
    <property type="project" value="UniProtKB-SubCell"/>
</dbReference>
<comment type="subcellular location">
    <subcellularLocation>
        <location evidence="1">Endomembrane system</location>
        <topology evidence="1">Multi-pass membrane protein</topology>
    </subcellularLocation>
    <subcellularLocation>
        <location evidence="6">Membrane</location>
        <topology evidence="6">Multi-pass membrane protein</topology>
    </subcellularLocation>
</comment>
<dbReference type="GO" id="GO:0012505">
    <property type="term" value="C:endomembrane system"/>
    <property type="evidence" value="ECO:0007669"/>
    <property type="project" value="UniProtKB-SubCell"/>
</dbReference>
<evidence type="ECO:0000313" key="9">
    <source>
        <dbReference type="EMBL" id="SNB66053.1"/>
    </source>
</evidence>
<feature type="transmembrane region" description="Helical" evidence="7">
    <location>
        <begin position="166"/>
        <end position="187"/>
    </location>
</feature>
<keyword evidence="3 6" id="KW-0812">Transmembrane</keyword>
<feature type="transmembrane region" description="Helical" evidence="7">
    <location>
        <begin position="396"/>
        <end position="415"/>
    </location>
</feature>
<organism evidence="9 10">
    <name type="scientific">Thermoflexus hugenholtzii JAD2</name>
    <dbReference type="NCBI Taxonomy" id="877466"/>
    <lineage>
        <taxon>Bacteria</taxon>
        <taxon>Bacillati</taxon>
        <taxon>Chloroflexota</taxon>
        <taxon>Thermoflexia</taxon>
        <taxon>Thermoflexales</taxon>
        <taxon>Thermoflexaceae</taxon>
        <taxon>Thermoflexus</taxon>
    </lineage>
</organism>
<gene>
    <name evidence="9" type="ORF">SAMN02746019_00000510</name>
</gene>
<reference evidence="10" key="1">
    <citation type="submission" date="2017-06" db="EMBL/GenBank/DDBJ databases">
        <authorList>
            <person name="Varghese N."/>
            <person name="Submissions S."/>
        </authorList>
    </citation>
    <scope>NUCLEOTIDE SEQUENCE [LARGE SCALE GENOMIC DNA]</scope>
    <source>
        <strain evidence="10">JAD2</strain>
    </source>
</reference>
<sequence>MREFPILTAILMTPLVGALLILGLPRERTRAIRWTALGFSLISLGLALVALARLDLSHPEPQLVERWVWAPAIGASYTVGVDGISLWLVLLTALIFPLALAASWTIEERVKEYMALMLALETGVLGVFLSLDLLLFYIFWEFTLVPMTLLIGIWGGPRRVYAAVKFFLYTMAGSVFMLVAIVALWLLSRPLTGTGTFDPQWMAVRLSPLLAPEVQRWLFLAFGLAFAIKVPMWPFHSWLPDAHVEAPTAGSVILAALLLKMGAYGFLRWNFTLFPAAAQDLALPIAILAVVAILYGALASYAQEDFKRLVAFSSVSHMGFVMLGLSALNPLGVQAALLQMVNHGLSTGGLFLLVGMLYERTHTRDFRELGGLWKVLPLYGGILMVVGFSSMGLPGLNGFVGEFLILLGAFGSTALGTAARALTILAAFGVVLAAVYILTMILRVLHGPLPERWQGLPDLSGRELAIMAPLLALIVFIGLYPHPFFAAMQASVQQTLAALAGAALAMR</sequence>
<comment type="similarity">
    <text evidence="2">Belongs to the complex I subunit 4 family.</text>
</comment>
<feature type="domain" description="NADH:quinone oxidoreductase/Mrp antiporter transmembrane" evidence="8">
    <location>
        <begin position="130"/>
        <end position="413"/>
    </location>
</feature>
<dbReference type="RefSeq" id="WP_088571311.1">
    <property type="nucleotide sequence ID" value="NZ_FYEK01000028.1"/>
</dbReference>
<dbReference type="GO" id="GO:0042773">
    <property type="term" value="P:ATP synthesis coupled electron transport"/>
    <property type="evidence" value="ECO:0007669"/>
    <property type="project" value="InterPro"/>
</dbReference>
<dbReference type="PANTHER" id="PTHR43507:SF1">
    <property type="entry name" value="NADH-UBIQUINONE OXIDOREDUCTASE CHAIN 4"/>
    <property type="match status" value="1"/>
</dbReference>
<dbReference type="NCBIfam" id="TIGR01972">
    <property type="entry name" value="NDH_I_M"/>
    <property type="match status" value="1"/>
</dbReference>
<dbReference type="Proteomes" id="UP000197025">
    <property type="component" value="Unassembled WGS sequence"/>
</dbReference>
<name>A0A212R216_9CHLR</name>
<evidence type="ECO:0000256" key="6">
    <source>
        <dbReference type="RuleBase" id="RU000320"/>
    </source>
</evidence>
<feature type="transmembrane region" description="Helical" evidence="7">
    <location>
        <begin position="248"/>
        <end position="269"/>
    </location>
</feature>
<evidence type="ECO:0000256" key="4">
    <source>
        <dbReference type="ARBA" id="ARBA00022989"/>
    </source>
</evidence>
<feature type="transmembrane region" description="Helical" evidence="7">
    <location>
        <begin position="36"/>
        <end position="54"/>
    </location>
</feature>
<dbReference type="Pfam" id="PF00361">
    <property type="entry name" value="Proton_antipo_M"/>
    <property type="match status" value="1"/>
</dbReference>
<dbReference type="InterPro" id="IPR001750">
    <property type="entry name" value="ND/Mrp_TM"/>
</dbReference>
<dbReference type="GO" id="GO:0008137">
    <property type="term" value="F:NADH dehydrogenase (ubiquinone) activity"/>
    <property type="evidence" value="ECO:0007669"/>
    <property type="project" value="InterPro"/>
</dbReference>
<feature type="transmembrane region" description="Helical" evidence="7">
    <location>
        <begin position="84"/>
        <end position="106"/>
    </location>
</feature>